<dbReference type="KEGG" id="nkf:Nkreftii_003101"/>
<dbReference type="Pfam" id="PF00132">
    <property type="entry name" value="Hexapep"/>
    <property type="match status" value="1"/>
</dbReference>
<evidence type="ECO:0000313" key="1">
    <source>
        <dbReference type="EMBL" id="QPD05327.1"/>
    </source>
</evidence>
<dbReference type="Gene3D" id="2.160.10.10">
    <property type="entry name" value="Hexapeptide repeat proteins"/>
    <property type="match status" value="1"/>
</dbReference>
<dbReference type="SUPFAM" id="SSF51161">
    <property type="entry name" value="Trimeric LpxA-like enzymes"/>
    <property type="match status" value="1"/>
</dbReference>
<dbReference type="InterPro" id="IPR011004">
    <property type="entry name" value="Trimer_LpxA-like_sf"/>
</dbReference>
<evidence type="ECO:0008006" key="3">
    <source>
        <dbReference type="Google" id="ProtNLM"/>
    </source>
</evidence>
<dbReference type="PANTHER" id="PTHR23416:SF78">
    <property type="entry name" value="LIPOPOLYSACCHARIDE BIOSYNTHESIS O-ACETYL TRANSFERASE WBBJ-RELATED"/>
    <property type="match status" value="1"/>
</dbReference>
<proteinExistence type="predicted"/>
<protein>
    <recommendedName>
        <fullName evidence="3">Acyltransferase</fullName>
    </recommendedName>
</protein>
<dbReference type="Pfam" id="PF14602">
    <property type="entry name" value="Hexapep_2"/>
    <property type="match status" value="1"/>
</dbReference>
<accession>A0A7S8IZM8</accession>
<name>A0A7S8IZM8_9BACT</name>
<dbReference type="Proteomes" id="UP000593737">
    <property type="component" value="Chromosome"/>
</dbReference>
<dbReference type="CDD" id="cd04647">
    <property type="entry name" value="LbH_MAT_like"/>
    <property type="match status" value="1"/>
</dbReference>
<dbReference type="PANTHER" id="PTHR23416">
    <property type="entry name" value="SIALIC ACID SYNTHASE-RELATED"/>
    <property type="match status" value="1"/>
</dbReference>
<dbReference type="InterPro" id="IPR001451">
    <property type="entry name" value="Hexapep"/>
</dbReference>
<dbReference type="InterPro" id="IPR051159">
    <property type="entry name" value="Hexapeptide_acetyltransf"/>
</dbReference>
<dbReference type="EMBL" id="CP047423">
    <property type="protein sequence ID" value="QPD05327.1"/>
    <property type="molecule type" value="Genomic_DNA"/>
</dbReference>
<evidence type="ECO:0000313" key="2">
    <source>
        <dbReference type="Proteomes" id="UP000593737"/>
    </source>
</evidence>
<dbReference type="AlphaFoldDB" id="A0A7S8IZM8"/>
<gene>
    <name evidence="1" type="ORF">Nkreftii_003101</name>
</gene>
<organism evidence="1 2">
    <name type="scientific">Candidatus Nitrospira kreftii</name>
    <dbReference type="NCBI Taxonomy" id="2652173"/>
    <lineage>
        <taxon>Bacteria</taxon>
        <taxon>Pseudomonadati</taxon>
        <taxon>Nitrospirota</taxon>
        <taxon>Nitrospiria</taxon>
        <taxon>Nitrospirales</taxon>
        <taxon>Nitrospiraceae</taxon>
        <taxon>Nitrospira</taxon>
    </lineage>
</organism>
<reference evidence="1 2" key="1">
    <citation type="journal article" date="2020" name="ISME J.">
        <title>Enrichment and physiological characterization of a novel comammox Nitrospira indicates ammonium inhibition of complete nitrification.</title>
        <authorList>
            <person name="Sakoula D."/>
            <person name="Koch H."/>
            <person name="Frank J."/>
            <person name="Jetten M.S.M."/>
            <person name="van Kessel M.A.H.J."/>
            <person name="Lucker S."/>
        </authorList>
    </citation>
    <scope>NUCLEOTIDE SEQUENCE [LARGE SCALE GENOMIC DNA]</scope>
    <source>
        <strain evidence="1">Comreactor17</strain>
    </source>
</reference>
<sequence>MIGRTMSAIIGNPLTAPTRAWDRFFALWISRKHNIDVVGRLILNGRPLIDIRKESKLYIGDRVTLNSRNRGYHVNMHSPVKLFADKPGAVIRIGDNTRIHGACIHAHESIQIGNNCLIAANCQIFDGNGHDISFPDVENRIHTSGKSTPIRIEDNVWIGINSIILPGVTIGRGSIISANSVVNKYIPPMVIAGGNPASVLAEHHIGHRLKSG</sequence>